<evidence type="ECO:0000313" key="2">
    <source>
        <dbReference type="EMBL" id="KAJ8880816.1"/>
    </source>
</evidence>
<evidence type="ECO:0000313" key="3">
    <source>
        <dbReference type="Proteomes" id="UP001159363"/>
    </source>
</evidence>
<comment type="caution">
    <text evidence="2">The sequence shown here is derived from an EMBL/GenBank/DDBJ whole genome shotgun (WGS) entry which is preliminary data.</text>
</comment>
<accession>A0ABQ9H937</accession>
<keyword evidence="3" id="KW-1185">Reference proteome</keyword>
<feature type="chain" id="PRO_5047247353" evidence="1">
    <location>
        <begin position="23"/>
        <end position="1416"/>
    </location>
</feature>
<dbReference type="PANTHER" id="PTHR46601:SF1">
    <property type="entry name" value="ADF-H DOMAIN-CONTAINING PROTEIN"/>
    <property type="match status" value="1"/>
</dbReference>
<feature type="signal peptide" evidence="1">
    <location>
        <begin position="1"/>
        <end position="22"/>
    </location>
</feature>
<dbReference type="EMBL" id="JARBHB010000006">
    <property type="protein sequence ID" value="KAJ8880816.1"/>
    <property type="molecule type" value="Genomic_DNA"/>
</dbReference>
<sequence>MCRCCLDWSLCRLGVWLGPADARGMMRATVSEGVDYSSVQRSEMGASGATAQPCASRRFRAVDTVIAECSSSAVALDICSIVSYFQDYACHKTAYTKHCGVHVITNVPQLQKDVLLWRCGIKNASNTSVPVYDAMNTCFHHFQVFCVKYTFLQRTCYDPFRIHKKSVKCSLRETDIPKVQKVKLKTGEALKPGQKLQPKWHKTFDELNESVISLGCSPLKPPGYTSERNQQYGRRKLKEAEETVKCKVQAAFGIPEKELTRDVEPLTTCAKCSDDLRTKLRQARKLKETKEILPDIEPCRFGKVLPTVIKNEVISFYEDDENSRLCPDKNHGKNICDDIGGTIARLVARASLQRPMDGHILTPHQLFAWVQGNIRGIESFFVSKEEVRGHEPGQCERMKTVTTVAGTRSHHFFSSVNCCELDMSRLYSPNYRYETVVIVDSIKLGYESKWYLGYIVQCSPEEGDVLLNCTRPAGPSRSFSWPQSKDEPANLDVTRSAMCDSKVTSVGLTLPSPQPILLLPYSHPLPLGVTPETGPRGRQIQERHALYECLQDIHGDPSLFLLQRFHELRNGFWPRLTSSHPAIQFVPKMFYRVAASVPMLPRTNTSGPTPTGVKHKSTDILNYLSSRGTTRFWASKMMVSECRRFESRSNGATLTIMGVIARERYSWHTFNDYPNSTWKTMQSHVPSPSVKVSMRWDMRRLFEEPISDTMKEHKICKSLSTGDQQVLLPLPRATSMGIVSADDYDKTVNANDVMRDLRGMIVSMCGMYTCKAFTDNHVTPTKESKLNIEDETGGEDDHDDSIVDTEYCDNVDDLIRTMMILSTFVHISPTSFLRQVVRRRQKASRTLVTYFPKTFYAIGSRSRSTTTNMVAKTTALLAAKSIINTLAHLRDEKGQRVKCQSSRSHDPTWRIRWPPEDRQYEQLQAPVPGPEGANSSKSYYSPVNVRDGSTVITDSCYVHPQCTEVCKHRHTVQQLTSRHYLARGVSSRGRRAENNFSSLARSRKGCWCGVAQKLEPHPRAGGGGGLLEQLPRVISSCQQISAAVCASTAAPARVQRSLWLLGVPLRSPQHVPYKACSVNDDKFGGESQAACTGVMDVHAVGLVKRDLQFPTDNYVDIGDTNSSLSCLTECSGKPSCSHSGGHRFDSRPSHTDLRFPWLSVITPGECWDEPSTTGHNRFFDLNEIMIENLEISDSVRHCRKGEVVTTRRHQATPSLSLKGIGTFRHRTLKENVVRLLASHLGAGHGAERLACSPPTKAIRIQSPAGSFRIFACGNNAGRFRWSAGFLGDLPFPPPLHSGTAPYSSQSPSSALKTLMLGAAQISPLPPSRTGFDSRRCCFWIFACGNRARRCYFSVGFLGDLLFPPPLHSCAAQLSPCFTLIVSQDLAVNSCLNLHSTPTLAHDFSAELPKQRIQILI</sequence>
<proteinExistence type="predicted"/>
<reference evidence="2 3" key="1">
    <citation type="submission" date="2023-02" db="EMBL/GenBank/DDBJ databases">
        <title>LHISI_Scaffold_Assembly.</title>
        <authorList>
            <person name="Stuart O.P."/>
            <person name="Cleave R."/>
            <person name="Magrath M.J.L."/>
            <person name="Mikheyev A.S."/>
        </authorList>
    </citation>
    <scope>NUCLEOTIDE SEQUENCE [LARGE SCALE GENOMIC DNA]</scope>
    <source>
        <strain evidence="2">Daus_M_001</strain>
        <tissue evidence="2">Leg muscle</tissue>
    </source>
</reference>
<name>A0ABQ9H937_9NEOP</name>
<organism evidence="2 3">
    <name type="scientific">Dryococelus australis</name>
    <dbReference type="NCBI Taxonomy" id="614101"/>
    <lineage>
        <taxon>Eukaryota</taxon>
        <taxon>Metazoa</taxon>
        <taxon>Ecdysozoa</taxon>
        <taxon>Arthropoda</taxon>
        <taxon>Hexapoda</taxon>
        <taxon>Insecta</taxon>
        <taxon>Pterygota</taxon>
        <taxon>Neoptera</taxon>
        <taxon>Polyneoptera</taxon>
        <taxon>Phasmatodea</taxon>
        <taxon>Verophasmatodea</taxon>
        <taxon>Anareolatae</taxon>
        <taxon>Phasmatidae</taxon>
        <taxon>Eurycanthinae</taxon>
        <taxon>Dryococelus</taxon>
    </lineage>
</organism>
<dbReference type="PANTHER" id="PTHR46601">
    <property type="entry name" value="ULP_PROTEASE DOMAIN-CONTAINING PROTEIN"/>
    <property type="match status" value="1"/>
</dbReference>
<gene>
    <name evidence="2" type="ORF">PR048_017287</name>
</gene>
<protein>
    <submittedName>
        <fullName evidence="2">Uncharacterized protein</fullName>
    </submittedName>
</protein>
<keyword evidence="1" id="KW-0732">Signal</keyword>
<dbReference type="Proteomes" id="UP001159363">
    <property type="component" value="Chromosome 5"/>
</dbReference>
<evidence type="ECO:0000256" key="1">
    <source>
        <dbReference type="SAM" id="SignalP"/>
    </source>
</evidence>